<organism evidence="2 3">
    <name type="scientific">Streptomyces polychromogenes</name>
    <dbReference type="NCBI Taxonomy" id="67342"/>
    <lineage>
        <taxon>Bacteria</taxon>
        <taxon>Bacillati</taxon>
        <taxon>Actinomycetota</taxon>
        <taxon>Actinomycetes</taxon>
        <taxon>Kitasatosporales</taxon>
        <taxon>Streptomycetaceae</taxon>
        <taxon>Streptomyces</taxon>
    </lineage>
</organism>
<dbReference type="CDD" id="cd00093">
    <property type="entry name" value="HTH_XRE"/>
    <property type="match status" value="1"/>
</dbReference>
<dbReference type="Proteomes" id="UP001501867">
    <property type="component" value="Unassembled WGS sequence"/>
</dbReference>
<dbReference type="Pfam" id="PF13560">
    <property type="entry name" value="HTH_31"/>
    <property type="match status" value="1"/>
</dbReference>
<accession>A0ABN0VCF6</accession>
<dbReference type="PROSITE" id="PS50943">
    <property type="entry name" value="HTH_CROC1"/>
    <property type="match status" value="1"/>
</dbReference>
<keyword evidence="3" id="KW-1185">Reference proteome</keyword>
<dbReference type="RefSeq" id="WP_344157582.1">
    <property type="nucleotide sequence ID" value="NZ_BAAABV010000015.1"/>
</dbReference>
<name>A0ABN0VCF6_9ACTN</name>
<gene>
    <name evidence="2" type="ORF">GCM10010302_26330</name>
</gene>
<dbReference type="EMBL" id="BAAABV010000015">
    <property type="protein sequence ID" value="GAA0286752.1"/>
    <property type="molecule type" value="Genomic_DNA"/>
</dbReference>
<dbReference type="InterPro" id="IPR001387">
    <property type="entry name" value="Cro/C1-type_HTH"/>
</dbReference>
<dbReference type="Gene3D" id="1.10.260.40">
    <property type="entry name" value="lambda repressor-like DNA-binding domains"/>
    <property type="match status" value="1"/>
</dbReference>
<protein>
    <recommendedName>
        <fullName evidence="1">HTH cro/C1-type domain-containing protein</fullName>
    </recommendedName>
</protein>
<proteinExistence type="predicted"/>
<evidence type="ECO:0000313" key="2">
    <source>
        <dbReference type="EMBL" id="GAA0286752.1"/>
    </source>
</evidence>
<evidence type="ECO:0000259" key="1">
    <source>
        <dbReference type="PROSITE" id="PS50943"/>
    </source>
</evidence>
<feature type="domain" description="HTH cro/C1-type" evidence="1">
    <location>
        <begin position="9"/>
        <end position="63"/>
    </location>
</feature>
<sequence>MPTFVPSRLTAARTLRGLTQPQLGQRIGKSGNAIYTYEVGRVSPPDYVVGLLAQALGLGVAELYEPDPDDPVLRALNDFDGEPWLAREMPDLGLTVQRRTSVRAPIPA</sequence>
<comment type="caution">
    <text evidence="2">The sequence shown here is derived from an EMBL/GenBank/DDBJ whole genome shotgun (WGS) entry which is preliminary data.</text>
</comment>
<evidence type="ECO:0000313" key="3">
    <source>
        <dbReference type="Proteomes" id="UP001501867"/>
    </source>
</evidence>
<dbReference type="InterPro" id="IPR010982">
    <property type="entry name" value="Lambda_DNA-bd_dom_sf"/>
</dbReference>
<dbReference type="SMART" id="SM00530">
    <property type="entry name" value="HTH_XRE"/>
    <property type="match status" value="1"/>
</dbReference>
<dbReference type="SUPFAM" id="SSF47413">
    <property type="entry name" value="lambda repressor-like DNA-binding domains"/>
    <property type="match status" value="1"/>
</dbReference>
<reference evidence="2 3" key="1">
    <citation type="journal article" date="2019" name="Int. J. Syst. Evol. Microbiol.">
        <title>The Global Catalogue of Microorganisms (GCM) 10K type strain sequencing project: providing services to taxonomists for standard genome sequencing and annotation.</title>
        <authorList>
            <consortium name="The Broad Institute Genomics Platform"/>
            <consortium name="The Broad Institute Genome Sequencing Center for Infectious Disease"/>
            <person name="Wu L."/>
            <person name="Ma J."/>
        </authorList>
    </citation>
    <scope>NUCLEOTIDE SEQUENCE [LARGE SCALE GENOMIC DNA]</scope>
    <source>
        <strain evidence="2 3">JCM 4505</strain>
    </source>
</reference>